<evidence type="ECO:0000256" key="2">
    <source>
        <dbReference type="ARBA" id="ARBA00023027"/>
    </source>
</evidence>
<dbReference type="InterPro" id="IPR029035">
    <property type="entry name" value="DHS-like_NAD/FAD-binding_dom"/>
</dbReference>
<proteinExistence type="predicted"/>
<dbReference type="SUPFAM" id="SSF52467">
    <property type="entry name" value="DHS-like NAD/FAD-binding domain"/>
    <property type="match status" value="1"/>
</dbReference>
<dbReference type="PANTHER" id="PTHR11085:SF10">
    <property type="entry name" value="NAD-DEPENDENT PROTEIN DEACYLASE SIRTUIN-5, MITOCHONDRIAL-RELATED"/>
    <property type="match status" value="1"/>
</dbReference>
<dbReference type="AlphaFoldDB" id="A0A1W1EG42"/>
<dbReference type="EMBL" id="FPKX01000072">
    <property type="protein sequence ID" value="SFZ98978.1"/>
    <property type="molecule type" value="Genomic_DNA"/>
</dbReference>
<dbReference type="Gene3D" id="3.40.50.1220">
    <property type="entry name" value="TPP-binding domain"/>
    <property type="match status" value="1"/>
</dbReference>
<organism evidence="4">
    <name type="scientific">hydrothermal vent metagenome</name>
    <dbReference type="NCBI Taxonomy" id="652676"/>
    <lineage>
        <taxon>unclassified sequences</taxon>
        <taxon>metagenomes</taxon>
        <taxon>ecological metagenomes</taxon>
    </lineage>
</organism>
<dbReference type="InterPro" id="IPR026590">
    <property type="entry name" value="Ssirtuin_cat_dom"/>
</dbReference>
<evidence type="ECO:0000313" key="4">
    <source>
        <dbReference type="EMBL" id="SFZ98978.1"/>
    </source>
</evidence>
<reference evidence="4" key="1">
    <citation type="submission" date="2016-10" db="EMBL/GenBank/DDBJ databases">
        <authorList>
            <person name="de Groot N.N."/>
        </authorList>
    </citation>
    <scope>NUCLEOTIDE SEQUENCE</scope>
</reference>
<accession>A0A1W1EG42</accession>
<dbReference type="InterPro" id="IPR003000">
    <property type="entry name" value="Sirtuin"/>
</dbReference>
<evidence type="ECO:0000259" key="3">
    <source>
        <dbReference type="PROSITE" id="PS50305"/>
    </source>
</evidence>
<keyword evidence="1" id="KW-0808">Transferase</keyword>
<dbReference type="GO" id="GO:0017136">
    <property type="term" value="F:histone deacetylase activity, NAD-dependent"/>
    <property type="evidence" value="ECO:0007669"/>
    <property type="project" value="TreeGrafter"/>
</dbReference>
<dbReference type="PANTHER" id="PTHR11085">
    <property type="entry name" value="NAD-DEPENDENT PROTEIN DEACYLASE SIRTUIN-5, MITOCHONDRIAL-RELATED"/>
    <property type="match status" value="1"/>
</dbReference>
<sequence>MKIEEAAKLLKESKYTVAFTGAGISVESGIPPFRGEGGLWNKYDPNILDLQTYHSAPEKSWPVIKELFFDFFGEARANNAHHGLAKLEQAGLLKSIITQNIDSLHQEAGSKTVFEYHGNCRQLVCFECGNIEQVSGKVLTEEPPKCEKCGGLLKPDFIFFGEGIPEEAYEKSLEAARDCEVMLVIGTTGEIVPASTLPYMAKEMGAKIIEINTNDSAYTNTITDVFLRGKATEVMTKIIDQISL</sequence>
<gene>
    <name evidence="4" type="ORF">MNB_SV-5-2</name>
</gene>
<dbReference type="PROSITE" id="PS50305">
    <property type="entry name" value="SIRTUIN"/>
    <property type="match status" value="1"/>
</dbReference>
<evidence type="ECO:0000256" key="1">
    <source>
        <dbReference type="ARBA" id="ARBA00022679"/>
    </source>
</evidence>
<keyword evidence="2" id="KW-0520">NAD</keyword>
<dbReference type="InterPro" id="IPR050134">
    <property type="entry name" value="NAD-dep_sirtuin_deacylases"/>
</dbReference>
<dbReference type="Gene3D" id="3.30.1600.10">
    <property type="entry name" value="SIR2/SIRT2 'Small Domain"/>
    <property type="match status" value="1"/>
</dbReference>
<dbReference type="InterPro" id="IPR026591">
    <property type="entry name" value="Sirtuin_cat_small_dom_sf"/>
</dbReference>
<dbReference type="GO" id="GO:0070403">
    <property type="term" value="F:NAD+ binding"/>
    <property type="evidence" value="ECO:0007669"/>
    <property type="project" value="InterPro"/>
</dbReference>
<dbReference type="Pfam" id="PF02146">
    <property type="entry name" value="SIR2"/>
    <property type="match status" value="1"/>
</dbReference>
<protein>
    <submittedName>
        <fullName evidence="4">NAD-dependent protein deacetylase of SIR2 family</fullName>
    </submittedName>
</protein>
<name>A0A1W1EG42_9ZZZZ</name>
<dbReference type="NCBIfam" id="NF001753">
    <property type="entry name" value="PRK00481.1-3"/>
    <property type="match status" value="1"/>
</dbReference>
<feature type="domain" description="Deacetylase sirtuin-type" evidence="3">
    <location>
        <begin position="1"/>
        <end position="244"/>
    </location>
</feature>